<evidence type="ECO:0000259" key="6">
    <source>
        <dbReference type="Pfam" id="PF14759"/>
    </source>
</evidence>
<evidence type="ECO:0000313" key="7">
    <source>
        <dbReference type="EMBL" id="OLO13211.1"/>
    </source>
</evidence>
<evidence type="ECO:0000256" key="2">
    <source>
        <dbReference type="ARBA" id="ARBA00022630"/>
    </source>
</evidence>
<dbReference type="PANTHER" id="PTHR43557:SF2">
    <property type="entry name" value="RIESKE DOMAIN-CONTAINING PROTEIN-RELATED"/>
    <property type="match status" value="1"/>
</dbReference>
<dbReference type="EMBL" id="MSDQ01000001">
    <property type="protein sequence ID" value="OLO13211.1"/>
    <property type="molecule type" value="Genomic_DNA"/>
</dbReference>
<dbReference type="InterPro" id="IPR050446">
    <property type="entry name" value="FAD-oxidoreductase/Apoptosis"/>
</dbReference>
<sequence length="399" mass="43199">MSEPISRIVVIGGGQAAGWACKTLREEGFGGTLTVVADEPHDFYERPPLSKAVLSGDASLPRLFPEDDVAGWSIDWRRPKRATHIDSHAHTVTLDDGERLAYDRLLIATGATPRLPDPCWAEHDDVLTLRSWDDAQRLKRRLADARRVAVVGGGWIGLEVAATARRLGLEVEVFERQAALCARSVGPEVSEALAALHLRENVALRLNCGDVAITPLASGVRITSDAHDTQADLAVVGTGVDFGLELAREAGVATQQGIVVDQAGATSVADIFAAGDVTQHPVLGQCLQSWGYAQNQAIAAARGLLGKVAAYDDPAWLWSDQYGTNIQILGTPCPDTRCVVRQEPQGMSFFYLDAADRLCQAVTFDQPRHIKLAKRWLAAERVLDPDMLGDSTSNLMRLR</sequence>
<dbReference type="GO" id="GO:0005737">
    <property type="term" value="C:cytoplasm"/>
    <property type="evidence" value="ECO:0007669"/>
    <property type="project" value="TreeGrafter"/>
</dbReference>
<keyword evidence="4" id="KW-0560">Oxidoreductase</keyword>
<evidence type="ECO:0000259" key="5">
    <source>
        <dbReference type="Pfam" id="PF07992"/>
    </source>
</evidence>
<dbReference type="GO" id="GO:0016651">
    <property type="term" value="F:oxidoreductase activity, acting on NAD(P)H"/>
    <property type="evidence" value="ECO:0007669"/>
    <property type="project" value="TreeGrafter"/>
</dbReference>
<evidence type="ECO:0000313" key="8">
    <source>
        <dbReference type="Proteomes" id="UP000186806"/>
    </source>
</evidence>
<comment type="caution">
    <text evidence="7">The sequence shown here is derived from an EMBL/GenBank/DDBJ whole genome shotgun (WGS) entry which is preliminary data.</text>
</comment>
<keyword evidence="3" id="KW-0274">FAD</keyword>
<dbReference type="PANTHER" id="PTHR43557">
    <property type="entry name" value="APOPTOSIS-INDUCING FACTOR 1"/>
    <property type="match status" value="1"/>
</dbReference>
<dbReference type="Pfam" id="PF14759">
    <property type="entry name" value="Reductase_C"/>
    <property type="match status" value="1"/>
</dbReference>
<keyword evidence="8" id="KW-1185">Reference proteome</keyword>
<gene>
    <name evidence="7" type="ORF">BTW10_00045</name>
</gene>
<dbReference type="SUPFAM" id="SSF51905">
    <property type="entry name" value="FAD/NAD(P)-binding domain"/>
    <property type="match status" value="2"/>
</dbReference>
<protein>
    <submittedName>
        <fullName evidence="7">Pyridine nucleotide-disulfide oxidoreductase</fullName>
    </submittedName>
</protein>
<evidence type="ECO:0000256" key="3">
    <source>
        <dbReference type="ARBA" id="ARBA00022827"/>
    </source>
</evidence>
<dbReference type="InterPro" id="IPR036188">
    <property type="entry name" value="FAD/NAD-bd_sf"/>
</dbReference>
<dbReference type="InterPro" id="IPR016156">
    <property type="entry name" value="FAD/NAD-linked_Rdtase_dimer_sf"/>
</dbReference>
<proteinExistence type="predicted"/>
<evidence type="ECO:0000256" key="1">
    <source>
        <dbReference type="ARBA" id="ARBA00001974"/>
    </source>
</evidence>
<keyword evidence="2" id="KW-0285">Flavoprotein</keyword>
<evidence type="ECO:0000256" key="4">
    <source>
        <dbReference type="ARBA" id="ARBA00023002"/>
    </source>
</evidence>
<reference evidence="7 8" key="1">
    <citation type="submission" date="2016-12" db="EMBL/GenBank/DDBJ databases">
        <title>Draft genome sequences of strains Salinicola socius SMB35, Salinicola sp. MH3R3-1 and Chromohalobacter sp. SMB17 from the Verkhnekamsk potash mining region of Russia.</title>
        <authorList>
            <person name="Mavrodi D.V."/>
            <person name="Olsson B.E."/>
            <person name="Korsakova E.S."/>
            <person name="Pyankova A."/>
            <person name="Mavrodi O.V."/>
            <person name="Plotnikova E.G."/>
        </authorList>
    </citation>
    <scope>NUCLEOTIDE SEQUENCE [LARGE SCALE GENOMIC DNA]</scope>
    <source>
        <strain evidence="7 8">SMB17</strain>
    </source>
</reference>
<name>A0A1Q8THQ0_9GAMM</name>
<comment type="cofactor">
    <cofactor evidence="1">
        <name>FAD</name>
        <dbReference type="ChEBI" id="CHEBI:57692"/>
    </cofactor>
</comment>
<organism evidence="7 8">
    <name type="scientific">Chromohalobacter japonicus</name>
    <dbReference type="NCBI Taxonomy" id="223900"/>
    <lineage>
        <taxon>Bacteria</taxon>
        <taxon>Pseudomonadati</taxon>
        <taxon>Pseudomonadota</taxon>
        <taxon>Gammaproteobacteria</taxon>
        <taxon>Oceanospirillales</taxon>
        <taxon>Halomonadaceae</taxon>
        <taxon>Chromohalobacter</taxon>
    </lineage>
</organism>
<dbReference type="InterPro" id="IPR028202">
    <property type="entry name" value="Reductase_C"/>
</dbReference>
<feature type="domain" description="Reductase C-terminal" evidence="6">
    <location>
        <begin position="316"/>
        <end position="398"/>
    </location>
</feature>
<dbReference type="InterPro" id="IPR023753">
    <property type="entry name" value="FAD/NAD-binding_dom"/>
</dbReference>
<dbReference type="SUPFAM" id="SSF55424">
    <property type="entry name" value="FAD/NAD-linked reductases, dimerisation (C-terminal) domain"/>
    <property type="match status" value="1"/>
</dbReference>
<dbReference type="Pfam" id="PF07992">
    <property type="entry name" value="Pyr_redox_2"/>
    <property type="match status" value="1"/>
</dbReference>
<accession>A0A1Q8THQ0</accession>
<dbReference type="Gene3D" id="3.50.50.60">
    <property type="entry name" value="FAD/NAD(P)-binding domain"/>
    <property type="match status" value="2"/>
</dbReference>
<feature type="domain" description="FAD/NAD(P)-binding" evidence="5">
    <location>
        <begin position="7"/>
        <end position="296"/>
    </location>
</feature>
<dbReference type="RefSeq" id="WP_075367630.1">
    <property type="nucleotide sequence ID" value="NZ_MSDQ01000001.1"/>
</dbReference>
<dbReference type="Gene3D" id="3.30.390.30">
    <property type="match status" value="1"/>
</dbReference>
<dbReference type="PRINTS" id="PR00368">
    <property type="entry name" value="FADPNR"/>
</dbReference>
<dbReference type="PRINTS" id="PR00411">
    <property type="entry name" value="PNDRDTASEI"/>
</dbReference>
<dbReference type="Proteomes" id="UP000186806">
    <property type="component" value="Unassembled WGS sequence"/>
</dbReference>
<dbReference type="AlphaFoldDB" id="A0A1Q8THQ0"/>